<protein>
    <submittedName>
        <fullName evidence="2">Uncharacterized protein</fullName>
    </submittedName>
</protein>
<dbReference type="AlphaFoldDB" id="A0A6D2KYH7"/>
<comment type="caution">
    <text evidence="2">The sequence shown here is derived from an EMBL/GenBank/DDBJ whole genome shotgun (WGS) entry which is preliminary data.</text>
</comment>
<dbReference type="Proteomes" id="UP000467841">
    <property type="component" value="Unassembled WGS sequence"/>
</dbReference>
<name>A0A6D2KYH7_9BRAS</name>
<feature type="region of interest" description="Disordered" evidence="1">
    <location>
        <begin position="467"/>
        <end position="492"/>
    </location>
</feature>
<feature type="compositionally biased region" description="Polar residues" evidence="1">
    <location>
        <begin position="166"/>
        <end position="209"/>
    </location>
</feature>
<dbReference type="InterPro" id="IPR006476">
    <property type="entry name" value="CHP01589_pln"/>
</dbReference>
<accession>A0A6D2KYH7</accession>
<dbReference type="Pfam" id="PF09713">
    <property type="entry name" value="A_thal_3526"/>
    <property type="match status" value="1"/>
</dbReference>
<dbReference type="EMBL" id="CACVBM020001673">
    <property type="protein sequence ID" value="CAA7057203.1"/>
    <property type="molecule type" value="Genomic_DNA"/>
</dbReference>
<proteinExistence type="predicted"/>
<evidence type="ECO:0000313" key="2">
    <source>
        <dbReference type="EMBL" id="CAA7057203.1"/>
    </source>
</evidence>
<dbReference type="PANTHER" id="PTHR31871:SF42">
    <property type="entry name" value="LOB DOMAIN-CONTAINING PROTEIN"/>
    <property type="match status" value="1"/>
</dbReference>
<keyword evidence="3" id="KW-1185">Reference proteome</keyword>
<organism evidence="2 3">
    <name type="scientific">Microthlaspi erraticum</name>
    <dbReference type="NCBI Taxonomy" id="1685480"/>
    <lineage>
        <taxon>Eukaryota</taxon>
        <taxon>Viridiplantae</taxon>
        <taxon>Streptophyta</taxon>
        <taxon>Embryophyta</taxon>
        <taxon>Tracheophyta</taxon>
        <taxon>Spermatophyta</taxon>
        <taxon>Magnoliopsida</taxon>
        <taxon>eudicotyledons</taxon>
        <taxon>Gunneridae</taxon>
        <taxon>Pentapetalae</taxon>
        <taxon>rosids</taxon>
        <taxon>malvids</taxon>
        <taxon>Brassicales</taxon>
        <taxon>Brassicaceae</taxon>
        <taxon>Coluteocarpeae</taxon>
        <taxon>Microthlaspi</taxon>
    </lineage>
</organism>
<reference evidence="2" key="1">
    <citation type="submission" date="2020-01" db="EMBL/GenBank/DDBJ databases">
        <authorList>
            <person name="Mishra B."/>
        </authorList>
    </citation>
    <scope>NUCLEOTIDE SEQUENCE [LARGE SCALE GENOMIC DNA]</scope>
</reference>
<gene>
    <name evidence="2" type="ORF">MERR_LOCUS44439</name>
</gene>
<dbReference type="OrthoDB" id="1114226at2759"/>
<evidence type="ECO:0000313" key="3">
    <source>
        <dbReference type="Proteomes" id="UP000467841"/>
    </source>
</evidence>
<dbReference type="PANTHER" id="PTHR31871">
    <property type="entry name" value="OS02G0137100 PROTEIN"/>
    <property type="match status" value="1"/>
</dbReference>
<dbReference type="NCBIfam" id="TIGR01589">
    <property type="entry name" value="A_thal_3526"/>
    <property type="match status" value="1"/>
</dbReference>
<evidence type="ECO:0000256" key="1">
    <source>
        <dbReference type="SAM" id="MobiDB-lite"/>
    </source>
</evidence>
<sequence>MGGSCNLILCNCRSASEITDDYVKNKIEICIQKYMTLEETMKYLQDNHQICHKLTQTIWEKLQEESPEFFKIYYLRCKVARQTKQFNELLAKQVALMLKAGNLDINSPEIVNLLCQYPEVISLMNDQASTSASKTETVSSSLALPYTNGPSVTQLQVQSLALPYTNGPTDPQMQIPSSALPYTNGPSDPQMQIPSSALPYTNGPSVPQMQIPSLAQHYTNGPSVTQLQIPNDQQNQLHPNQQTTSNDLPYGYAATYAPAVLGQWPSSDDTAYDLGASNYAPAAVDRWPSSNDQTYGYGAQPYTPAAVVDQWSSSTDGYGAPTFAPAANTPQYPLASILDGLGDVGQHDPIIQAAMERDSLLQLQDLYEQYQPQMPLQQNFPIGAQAQQMLQPGEGSNGLQNGESFDQRMCHNFDTTQPMRMCTSVDQRADQPGGGSNGLQNGESFDQRMCHHNFDTTQPMRMCTSVDQQQARGVTMHPRPDSKALDTPHSGK</sequence>
<feature type="region of interest" description="Disordered" evidence="1">
    <location>
        <begin position="426"/>
        <end position="445"/>
    </location>
</feature>
<feature type="region of interest" description="Disordered" evidence="1">
    <location>
        <begin position="163"/>
        <end position="209"/>
    </location>
</feature>